<keyword evidence="2" id="KW-0560">Oxidoreductase</keyword>
<dbReference type="EMBL" id="JAMHKS010000068">
    <property type="protein sequence ID" value="MCU6677334.1"/>
    <property type="molecule type" value="Genomic_DNA"/>
</dbReference>
<dbReference type="InterPro" id="IPR002347">
    <property type="entry name" value="SDR_fam"/>
</dbReference>
<evidence type="ECO:0000256" key="2">
    <source>
        <dbReference type="ARBA" id="ARBA00023002"/>
    </source>
</evidence>
<feature type="domain" description="Ketoreductase" evidence="4">
    <location>
        <begin position="2"/>
        <end position="188"/>
    </location>
</feature>
<dbReference type="Gene3D" id="3.40.50.720">
    <property type="entry name" value="NAD(P)-binding Rossmann-like Domain"/>
    <property type="match status" value="1"/>
</dbReference>
<organism evidence="5 6">
    <name type="scientific">Leclercia tamurae</name>
    <dbReference type="NCBI Taxonomy" id="2926467"/>
    <lineage>
        <taxon>Bacteria</taxon>
        <taxon>Pseudomonadati</taxon>
        <taxon>Pseudomonadota</taxon>
        <taxon>Gammaproteobacteria</taxon>
        <taxon>Enterobacterales</taxon>
        <taxon>Enterobacteriaceae</taxon>
        <taxon>Leclercia</taxon>
    </lineage>
</organism>
<sequence length="248" mass="26797">MKTVMITGCSSGFGLETARYFLEQGWKVIATMRTPQEGLLPQSDRLRLLALDVTSQQSIDRAISDAGDIDVLVNNAGIGMLNALEGVSPEAVREIFATNTLGTIAMTQAVLPQFRQRRAGAIVNVTSAVTLKPLPLLAVYTASKAAVNAFTESLALELAPFNIRVGLVLPGRSPATRFGENAQRIMGEIPAEYAVFSQQIFHGMQDERAKVTRPEDVAQAVWQMATDPDTPIRLPAGEDAREMAGNRV</sequence>
<dbReference type="SMART" id="SM00822">
    <property type="entry name" value="PKS_KR"/>
    <property type="match status" value="1"/>
</dbReference>
<evidence type="ECO:0000256" key="1">
    <source>
        <dbReference type="ARBA" id="ARBA00006484"/>
    </source>
</evidence>
<dbReference type="Proteomes" id="UP001062027">
    <property type="component" value="Unassembled WGS sequence"/>
</dbReference>
<gene>
    <name evidence="5" type="ORF">M8318_06590</name>
</gene>
<evidence type="ECO:0000313" key="6">
    <source>
        <dbReference type="Proteomes" id="UP001062027"/>
    </source>
</evidence>
<dbReference type="RefSeq" id="WP_262661568.1">
    <property type="nucleotide sequence ID" value="NZ_JAMHKS010000068.1"/>
</dbReference>
<protein>
    <submittedName>
        <fullName evidence="5">SDR family oxidoreductase</fullName>
    </submittedName>
</protein>
<dbReference type="SUPFAM" id="SSF51735">
    <property type="entry name" value="NAD(P)-binding Rossmann-fold domains"/>
    <property type="match status" value="1"/>
</dbReference>
<proteinExistence type="inferred from homology"/>
<name>A0ABT2R8Z0_9ENTR</name>
<dbReference type="InterPro" id="IPR020904">
    <property type="entry name" value="Sc_DH/Rdtase_CS"/>
</dbReference>
<dbReference type="InterPro" id="IPR051911">
    <property type="entry name" value="SDR_oxidoreductase"/>
</dbReference>
<dbReference type="PRINTS" id="PR00080">
    <property type="entry name" value="SDRFAMILY"/>
</dbReference>
<dbReference type="PROSITE" id="PS00061">
    <property type="entry name" value="ADH_SHORT"/>
    <property type="match status" value="1"/>
</dbReference>
<evidence type="ECO:0000259" key="4">
    <source>
        <dbReference type="SMART" id="SM00822"/>
    </source>
</evidence>
<evidence type="ECO:0000256" key="3">
    <source>
        <dbReference type="RuleBase" id="RU000363"/>
    </source>
</evidence>
<evidence type="ECO:0000313" key="5">
    <source>
        <dbReference type="EMBL" id="MCU6677334.1"/>
    </source>
</evidence>
<reference evidence="5" key="1">
    <citation type="submission" date="2022-05" db="EMBL/GenBank/DDBJ databases">
        <title>Description of a novel species of Leclercia; Leclercia tamurae and the Proposal for a Novel Genus Silvania gen. nov. Containing Two Novel Species Silvania hatchlandensis sp. nov. and Silvania confinis sp. nov. Isolated from the Rhizosphere of Oak.</title>
        <authorList>
            <person name="Maddock D.W."/>
            <person name="Brady C.L."/>
            <person name="Denman S."/>
            <person name="Arnold D."/>
        </authorList>
    </citation>
    <scope>NUCLEOTIDE SEQUENCE</scope>
    <source>
        <strain evidence="5">H6S3</strain>
    </source>
</reference>
<dbReference type="CDD" id="cd05374">
    <property type="entry name" value="17beta-HSD-like_SDR_c"/>
    <property type="match status" value="1"/>
</dbReference>
<dbReference type="InterPro" id="IPR057326">
    <property type="entry name" value="KR_dom"/>
</dbReference>
<comment type="caution">
    <text evidence="5">The sequence shown here is derived from an EMBL/GenBank/DDBJ whole genome shotgun (WGS) entry which is preliminary data.</text>
</comment>
<dbReference type="PANTHER" id="PTHR43976:SF16">
    <property type="entry name" value="SHORT-CHAIN DEHYDROGENASE_REDUCTASE FAMILY PROTEIN"/>
    <property type="match status" value="1"/>
</dbReference>
<dbReference type="InterPro" id="IPR036291">
    <property type="entry name" value="NAD(P)-bd_dom_sf"/>
</dbReference>
<accession>A0ABT2R8Z0</accession>
<keyword evidence="6" id="KW-1185">Reference proteome</keyword>
<dbReference type="PRINTS" id="PR00081">
    <property type="entry name" value="GDHRDH"/>
</dbReference>
<dbReference type="PANTHER" id="PTHR43976">
    <property type="entry name" value="SHORT CHAIN DEHYDROGENASE"/>
    <property type="match status" value="1"/>
</dbReference>
<dbReference type="Pfam" id="PF00106">
    <property type="entry name" value="adh_short"/>
    <property type="match status" value="1"/>
</dbReference>
<comment type="similarity">
    <text evidence="1 3">Belongs to the short-chain dehydrogenases/reductases (SDR) family.</text>
</comment>